<evidence type="ECO:0000256" key="9">
    <source>
        <dbReference type="SAM" id="Phobius"/>
    </source>
</evidence>
<dbReference type="InterPro" id="IPR011009">
    <property type="entry name" value="Kinase-like_dom_sf"/>
</dbReference>
<evidence type="ECO:0000256" key="7">
    <source>
        <dbReference type="ARBA" id="ARBA00047899"/>
    </source>
</evidence>
<dbReference type="PANTHER" id="PTHR24363:SF0">
    <property type="entry name" value="SERINE_THREONINE KINASE LIKE DOMAIN CONTAINING 1"/>
    <property type="match status" value="1"/>
</dbReference>
<dbReference type="InterPro" id="IPR008271">
    <property type="entry name" value="Ser/Thr_kinase_AS"/>
</dbReference>
<name>K9XP66_STAC7</name>
<dbReference type="InterPro" id="IPR021224">
    <property type="entry name" value="DUF2690"/>
</dbReference>
<dbReference type="eggNOG" id="COG0515">
    <property type="taxonomic scope" value="Bacteria"/>
</dbReference>
<keyword evidence="3" id="KW-0808">Transferase</keyword>
<dbReference type="RefSeq" id="WP_015191996.1">
    <property type="nucleotide sequence ID" value="NC_019748.1"/>
</dbReference>
<keyword evidence="4" id="KW-0547">Nucleotide-binding</keyword>
<dbReference type="Pfam" id="PF00069">
    <property type="entry name" value="Pkinase"/>
    <property type="match status" value="1"/>
</dbReference>
<dbReference type="GO" id="GO:0005524">
    <property type="term" value="F:ATP binding"/>
    <property type="evidence" value="ECO:0007669"/>
    <property type="project" value="UniProtKB-KW"/>
</dbReference>
<dbReference type="AlphaFoldDB" id="K9XP66"/>
<dbReference type="Gene3D" id="1.10.510.10">
    <property type="entry name" value="Transferase(Phosphotransferase) domain 1"/>
    <property type="match status" value="1"/>
</dbReference>
<evidence type="ECO:0000313" key="12">
    <source>
        <dbReference type="Proteomes" id="UP000010473"/>
    </source>
</evidence>
<evidence type="ECO:0000256" key="2">
    <source>
        <dbReference type="ARBA" id="ARBA00022527"/>
    </source>
</evidence>
<dbReference type="KEGG" id="scs:Sta7437_0729"/>
<evidence type="ECO:0000256" key="1">
    <source>
        <dbReference type="ARBA" id="ARBA00012513"/>
    </source>
</evidence>
<keyword evidence="9" id="KW-1133">Transmembrane helix</keyword>
<dbReference type="Pfam" id="PF10901">
    <property type="entry name" value="DUF2690"/>
    <property type="match status" value="1"/>
</dbReference>
<dbReference type="EC" id="2.7.11.1" evidence="1"/>
<dbReference type="PANTHER" id="PTHR24363">
    <property type="entry name" value="SERINE/THREONINE PROTEIN KINASE"/>
    <property type="match status" value="1"/>
</dbReference>
<dbReference type="CDD" id="cd14014">
    <property type="entry name" value="STKc_PknB_like"/>
    <property type="match status" value="1"/>
</dbReference>
<evidence type="ECO:0000256" key="3">
    <source>
        <dbReference type="ARBA" id="ARBA00022679"/>
    </source>
</evidence>
<dbReference type="PROSITE" id="PS00108">
    <property type="entry name" value="PROTEIN_KINASE_ST"/>
    <property type="match status" value="1"/>
</dbReference>
<organism evidence="11 12">
    <name type="scientific">Stanieria cyanosphaera (strain ATCC 29371 / PCC 7437)</name>
    <dbReference type="NCBI Taxonomy" id="111780"/>
    <lineage>
        <taxon>Bacteria</taxon>
        <taxon>Bacillati</taxon>
        <taxon>Cyanobacteriota</taxon>
        <taxon>Cyanophyceae</taxon>
        <taxon>Pleurocapsales</taxon>
        <taxon>Dermocarpellaceae</taxon>
        <taxon>Stanieria</taxon>
    </lineage>
</organism>
<dbReference type="STRING" id="111780.Sta7437_0729"/>
<keyword evidence="6" id="KW-0067">ATP-binding</keyword>
<keyword evidence="9" id="KW-0812">Transmembrane</keyword>
<comment type="catalytic activity">
    <reaction evidence="8">
        <text>L-seryl-[protein] + ATP = O-phospho-L-seryl-[protein] + ADP + H(+)</text>
        <dbReference type="Rhea" id="RHEA:17989"/>
        <dbReference type="Rhea" id="RHEA-COMP:9863"/>
        <dbReference type="Rhea" id="RHEA-COMP:11604"/>
        <dbReference type="ChEBI" id="CHEBI:15378"/>
        <dbReference type="ChEBI" id="CHEBI:29999"/>
        <dbReference type="ChEBI" id="CHEBI:30616"/>
        <dbReference type="ChEBI" id="CHEBI:83421"/>
        <dbReference type="ChEBI" id="CHEBI:456216"/>
        <dbReference type="EC" id="2.7.11.1"/>
    </reaction>
</comment>
<evidence type="ECO:0000313" key="11">
    <source>
        <dbReference type="EMBL" id="AFZ34323.1"/>
    </source>
</evidence>
<feature type="transmembrane region" description="Helical" evidence="9">
    <location>
        <begin position="316"/>
        <end position="338"/>
    </location>
</feature>
<dbReference type="GO" id="GO:0004674">
    <property type="term" value="F:protein serine/threonine kinase activity"/>
    <property type="evidence" value="ECO:0007669"/>
    <property type="project" value="UniProtKB-KW"/>
</dbReference>
<keyword evidence="2 11" id="KW-0723">Serine/threonine-protein kinase</keyword>
<dbReference type="EMBL" id="CP003653">
    <property type="protein sequence ID" value="AFZ34323.1"/>
    <property type="molecule type" value="Genomic_DNA"/>
</dbReference>
<reference evidence="12" key="1">
    <citation type="journal article" date="2013" name="Proc. Natl. Acad. Sci. U.S.A.">
        <title>Improving the coverage of the cyanobacterial phylum using diversity-driven genome sequencing.</title>
        <authorList>
            <person name="Shih P.M."/>
            <person name="Wu D."/>
            <person name="Latifi A."/>
            <person name="Axen S.D."/>
            <person name="Fewer D.P."/>
            <person name="Talla E."/>
            <person name="Calteau A."/>
            <person name="Cai F."/>
            <person name="Tandeau de Marsac N."/>
            <person name="Rippka R."/>
            <person name="Herdman M."/>
            <person name="Sivonen K."/>
            <person name="Coursin T."/>
            <person name="Laurent T."/>
            <person name="Goodwin L."/>
            <person name="Nolan M."/>
            <person name="Davenport K.W."/>
            <person name="Han C.S."/>
            <person name="Rubin E.M."/>
            <person name="Eisen J.A."/>
            <person name="Woyke T."/>
            <person name="Gugger M."/>
            <person name="Kerfeld C.A."/>
        </authorList>
    </citation>
    <scope>NUCLEOTIDE SEQUENCE [LARGE SCALE GENOMIC DNA]</scope>
    <source>
        <strain evidence="12">ATCC 29371 / PCC 7437</strain>
    </source>
</reference>
<keyword evidence="12" id="KW-1185">Reference proteome</keyword>
<evidence type="ECO:0000256" key="5">
    <source>
        <dbReference type="ARBA" id="ARBA00022777"/>
    </source>
</evidence>
<dbReference type="Proteomes" id="UP000010473">
    <property type="component" value="Chromosome"/>
</dbReference>
<evidence type="ECO:0000259" key="10">
    <source>
        <dbReference type="PROSITE" id="PS50011"/>
    </source>
</evidence>
<keyword evidence="5 11" id="KW-0418">Kinase</keyword>
<evidence type="ECO:0000256" key="6">
    <source>
        <dbReference type="ARBA" id="ARBA00022840"/>
    </source>
</evidence>
<feature type="domain" description="Protein kinase" evidence="10">
    <location>
        <begin position="35"/>
        <end position="307"/>
    </location>
</feature>
<dbReference type="InterPro" id="IPR000719">
    <property type="entry name" value="Prot_kinase_dom"/>
</dbReference>
<dbReference type="PROSITE" id="PS50011">
    <property type="entry name" value="PROTEIN_KINASE_DOM"/>
    <property type="match status" value="1"/>
</dbReference>
<comment type="catalytic activity">
    <reaction evidence="7">
        <text>L-threonyl-[protein] + ATP = O-phospho-L-threonyl-[protein] + ADP + H(+)</text>
        <dbReference type="Rhea" id="RHEA:46608"/>
        <dbReference type="Rhea" id="RHEA-COMP:11060"/>
        <dbReference type="Rhea" id="RHEA-COMP:11605"/>
        <dbReference type="ChEBI" id="CHEBI:15378"/>
        <dbReference type="ChEBI" id="CHEBI:30013"/>
        <dbReference type="ChEBI" id="CHEBI:30616"/>
        <dbReference type="ChEBI" id="CHEBI:61977"/>
        <dbReference type="ChEBI" id="CHEBI:456216"/>
        <dbReference type="EC" id="2.7.11.1"/>
    </reaction>
</comment>
<dbReference type="HOGENOM" id="CLU_000288_135_5_3"/>
<dbReference type="SMART" id="SM00220">
    <property type="entry name" value="S_TKc"/>
    <property type="match status" value="1"/>
</dbReference>
<protein>
    <recommendedName>
        <fullName evidence="1">non-specific serine/threonine protein kinase</fullName>
        <ecNumber evidence="1">2.7.11.1</ecNumber>
    </recommendedName>
</protein>
<evidence type="ECO:0000256" key="4">
    <source>
        <dbReference type="ARBA" id="ARBA00022741"/>
    </source>
</evidence>
<gene>
    <name evidence="11" type="ordered locus">Sta7437_0729</name>
</gene>
<keyword evidence="9" id="KW-0472">Membrane</keyword>
<proteinExistence type="predicted"/>
<dbReference type="OrthoDB" id="428645at2"/>
<dbReference type="PATRIC" id="fig|111780.3.peg.758"/>
<accession>K9XP66</accession>
<dbReference type="Gene3D" id="3.30.200.20">
    <property type="entry name" value="Phosphorylase Kinase, domain 1"/>
    <property type="match status" value="1"/>
</dbReference>
<dbReference type="SUPFAM" id="SSF56112">
    <property type="entry name" value="Protein kinase-like (PK-like)"/>
    <property type="match status" value="1"/>
</dbReference>
<evidence type="ECO:0000256" key="8">
    <source>
        <dbReference type="ARBA" id="ARBA00048679"/>
    </source>
</evidence>
<sequence length="474" mass="53606">MSYCFNPDCLHSHQENNDDEFCKYCGANLIIQQRYRGVSLLGKSQLALTVEVKDGKFPQTNKVLKILLTSYPKAVELFQQEAKILQQINHSGIPQVQPEGYFVTQVRWSTKPLYCLVMEKIEGLNLEQWLQQQSQQPITNEQAFDWLKQLLEILTLLHQKQYFHRDIKPANIILQPDGKLALIDFGAARRVTATYLGKIGVNQGITSIGTPGYMAPEQIDGSALPQSDFFALGRTLVHLLTGKHPQELPKNLQTGELLWHQAAPVVSESLADLLDSLMHHLPGKRPANTQVILAALTKAQKSKNNFLKKWQKRLRLNVPVSLSLIVLPLSIFGVFNFGNNLNQRITTNKIQNAPLCNNLTCLNRDPIDNNCDNDAKTITSNIGNYQLAYEQLVAYKVELRYSERCHATWARSEAPYRSVHYVEDRQGNIYGQITVAKDGWNRHYADMGPGKNTEIRACAKPPTGETRCTNFVKL</sequence>